<evidence type="ECO:0000256" key="9">
    <source>
        <dbReference type="ARBA" id="ARBA00022679"/>
    </source>
</evidence>
<feature type="domain" description="tRNA methyltransferase TRMD/TRM10-type" evidence="18">
    <location>
        <begin position="1"/>
        <end position="230"/>
    </location>
</feature>
<comment type="function">
    <text evidence="1 15 17">Specifically methylates guanosine-37 in various tRNAs.</text>
</comment>
<evidence type="ECO:0000256" key="17">
    <source>
        <dbReference type="RuleBase" id="RU003464"/>
    </source>
</evidence>
<keyword evidence="7 15" id="KW-0963">Cytoplasm</keyword>
<keyword evidence="11 15" id="KW-0819">tRNA processing</keyword>
<evidence type="ECO:0000256" key="7">
    <source>
        <dbReference type="ARBA" id="ARBA00022490"/>
    </source>
</evidence>
<protein>
    <recommendedName>
        <fullName evidence="6 15">tRNA (guanine-N(1)-)-methyltransferase</fullName>
        <ecNumber evidence="5 15">2.1.1.228</ecNumber>
    </recommendedName>
    <alternativeName>
        <fullName evidence="12 15">M1G-methyltransferase</fullName>
    </alternativeName>
    <alternativeName>
        <fullName evidence="13 15">tRNA [GM37] methyltransferase</fullName>
    </alternativeName>
</protein>
<dbReference type="PANTHER" id="PTHR46417:SF1">
    <property type="entry name" value="TRNA (GUANINE-N(1)-)-METHYLTRANSFERASE"/>
    <property type="match status" value="1"/>
</dbReference>
<accession>A0A1X7I1C3</accession>
<keyword evidence="20" id="KW-1185">Reference proteome</keyword>
<dbReference type="GO" id="GO:0002939">
    <property type="term" value="P:tRNA N1-guanine methylation"/>
    <property type="evidence" value="ECO:0007669"/>
    <property type="project" value="TreeGrafter"/>
</dbReference>
<evidence type="ECO:0000259" key="18">
    <source>
        <dbReference type="Pfam" id="PF01746"/>
    </source>
</evidence>
<keyword evidence="10 15" id="KW-0949">S-adenosyl-L-methionine</keyword>
<organism evidence="19 20">
    <name type="scientific">Agreia pratensis</name>
    <dbReference type="NCBI Taxonomy" id="150121"/>
    <lineage>
        <taxon>Bacteria</taxon>
        <taxon>Bacillati</taxon>
        <taxon>Actinomycetota</taxon>
        <taxon>Actinomycetes</taxon>
        <taxon>Micrococcales</taxon>
        <taxon>Microbacteriaceae</taxon>
        <taxon>Agreia</taxon>
    </lineage>
</organism>
<evidence type="ECO:0000256" key="5">
    <source>
        <dbReference type="ARBA" id="ARBA00012807"/>
    </source>
</evidence>
<keyword evidence="9 15" id="KW-0808">Transferase</keyword>
<comment type="subunit">
    <text evidence="4 15 17">Homodimer.</text>
</comment>
<evidence type="ECO:0000256" key="10">
    <source>
        <dbReference type="ARBA" id="ARBA00022691"/>
    </source>
</evidence>
<evidence type="ECO:0000313" key="19">
    <source>
        <dbReference type="EMBL" id="SMG08154.1"/>
    </source>
</evidence>
<name>A0A1X7I1C3_9MICO</name>
<dbReference type="InterPro" id="IPR023148">
    <property type="entry name" value="tRNA_m1G_MeTrfase_C_sf"/>
</dbReference>
<evidence type="ECO:0000256" key="14">
    <source>
        <dbReference type="ARBA" id="ARBA00047783"/>
    </source>
</evidence>
<dbReference type="HAMAP" id="MF_00605">
    <property type="entry name" value="TrmD"/>
    <property type="match status" value="1"/>
</dbReference>
<evidence type="ECO:0000313" key="20">
    <source>
        <dbReference type="Proteomes" id="UP000193244"/>
    </source>
</evidence>
<evidence type="ECO:0000256" key="3">
    <source>
        <dbReference type="ARBA" id="ARBA00007630"/>
    </source>
</evidence>
<comment type="similarity">
    <text evidence="3 15 17">Belongs to the RNA methyltransferase TrmD family.</text>
</comment>
<dbReference type="AlphaFoldDB" id="A0A1X7I1C3"/>
<dbReference type="EMBL" id="FXAY01000001">
    <property type="protein sequence ID" value="SMG08154.1"/>
    <property type="molecule type" value="Genomic_DNA"/>
</dbReference>
<dbReference type="InterPro" id="IPR029028">
    <property type="entry name" value="Alpha/beta_knot_MTases"/>
</dbReference>
<dbReference type="Pfam" id="PF01746">
    <property type="entry name" value="tRNA_m1G_MT"/>
    <property type="match status" value="1"/>
</dbReference>
<dbReference type="InterPro" id="IPR016009">
    <property type="entry name" value="tRNA_MeTrfase_TRMD/TRM10"/>
</dbReference>
<dbReference type="InterPro" id="IPR029026">
    <property type="entry name" value="tRNA_m1G_MTases_N"/>
</dbReference>
<evidence type="ECO:0000256" key="4">
    <source>
        <dbReference type="ARBA" id="ARBA00011738"/>
    </source>
</evidence>
<dbReference type="Gene3D" id="3.40.1280.10">
    <property type="match status" value="1"/>
</dbReference>
<reference evidence="20" key="1">
    <citation type="submission" date="2017-04" db="EMBL/GenBank/DDBJ databases">
        <authorList>
            <person name="Varghese N."/>
            <person name="Submissions S."/>
        </authorList>
    </citation>
    <scope>NUCLEOTIDE SEQUENCE [LARGE SCALE GENOMIC DNA]</scope>
    <source>
        <strain evidence="20">VKM Ac-2510</strain>
    </source>
</reference>
<dbReference type="SUPFAM" id="SSF75217">
    <property type="entry name" value="alpha/beta knot"/>
    <property type="match status" value="1"/>
</dbReference>
<dbReference type="FunFam" id="3.40.1280.10:FF:000001">
    <property type="entry name" value="tRNA (guanine-N(1)-)-methyltransferase"/>
    <property type="match status" value="1"/>
</dbReference>
<evidence type="ECO:0000256" key="2">
    <source>
        <dbReference type="ARBA" id="ARBA00004496"/>
    </source>
</evidence>
<dbReference type="Gene3D" id="1.10.1270.20">
    <property type="entry name" value="tRNA(m1g37)methyltransferase, domain 2"/>
    <property type="match status" value="1"/>
</dbReference>
<keyword evidence="8 15" id="KW-0489">Methyltransferase</keyword>
<evidence type="ECO:0000256" key="1">
    <source>
        <dbReference type="ARBA" id="ARBA00002634"/>
    </source>
</evidence>
<comment type="subcellular location">
    <subcellularLocation>
        <location evidence="2 15 17">Cytoplasm</location>
    </subcellularLocation>
</comment>
<dbReference type="PANTHER" id="PTHR46417">
    <property type="entry name" value="TRNA (GUANINE-N(1)-)-METHYLTRANSFERASE"/>
    <property type="match status" value="1"/>
</dbReference>
<dbReference type="PIRSF" id="PIRSF000386">
    <property type="entry name" value="tRNA_mtase"/>
    <property type="match status" value="1"/>
</dbReference>
<evidence type="ECO:0000256" key="12">
    <source>
        <dbReference type="ARBA" id="ARBA00029736"/>
    </source>
</evidence>
<dbReference type="EC" id="2.1.1.228" evidence="5 15"/>
<feature type="binding site" evidence="15 16">
    <location>
        <begin position="139"/>
        <end position="144"/>
    </location>
    <ligand>
        <name>S-adenosyl-L-methionine</name>
        <dbReference type="ChEBI" id="CHEBI:59789"/>
    </ligand>
</feature>
<dbReference type="OrthoDB" id="9807416at2"/>
<dbReference type="GO" id="GO:0005829">
    <property type="term" value="C:cytosol"/>
    <property type="evidence" value="ECO:0007669"/>
    <property type="project" value="TreeGrafter"/>
</dbReference>
<comment type="catalytic activity">
    <reaction evidence="14 15 17">
        <text>guanosine(37) in tRNA + S-adenosyl-L-methionine = N(1)-methylguanosine(37) in tRNA + S-adenosyl-L-homocysteine + H(+)</text>
        <dbReference type="Rhea" id="RHEA:36899"/>
        <dbReference type="Rhea" id="RHEA-COMP:10145"/>
        <dbReference type="Rhea" id="RHEA-COMP:10147"/>
        <dbReference type="ChEBI" id="CHEBI:15378"/>
        <dbReference type="ChEBI" id="CHEBI:57856"/>
        <dbReference type="ChEBI" id="CHEBI:59789"/>
        <dbReference type="ChEBI" id="CHEBI:73542"/>
        <dbReference type="ChEBI" id="CHEBI:74269"/>
        <dbReference type="EC" id="2.1.1.228"/>
    </reaction>
</comment>
<evidence type="ECO:0000256" key="8">
    <source>
        <dbReference type="ARBA" id="ARBA00022603"/>
    </source>
</evidence>
<feature type="binding site" evidence="15 16">
    <location>
        <position position="115"/>
    </location>
    <ligand>
        <name>S-adenosyl-L-methionine</name>
        <dbReference type="ChEBI" id="CHEBI:59789"/>
    </ligand>
</feature>
<evidence type="ECO:0000256" key="16">
    <source>
        <dbReference type="PIRSR" id="PIRSR000386-1"/>
    </source>
</evidence>
<dbReference type="GO" id="GO:0052906">
    <property type="term" value="F:tRNA (guanine(37)-N1)-methyltransferase activity"/>
    <property type="evidence" value="ECO:0007669"/>
    <property type="project" value="UniProtKB-UniRule"/>
</dbReference>
<sequence length="243" mass="26795">MRIDIVSIFPSFFDALDISLLGKARQSGLIALGVHDLRDHTHDRHRKVDDTPFGGGAGMVMKPEPWGEALDAILDAEPVASGAPLVIFPSPAGEVFTQKMARELSTREHLVFGCGRYEGIDQRVFDDTAERAEVRLVSLGDYVLNGGEVAVMAMIEAIGRLIPGVVGNPESLVEESHEDGLLEYPSYTKPSEWRGRAVPPVLLSGNHRLIAEWRREQQLERTARVRPDLLRVNDQPDGDARLA</sequence>
<evidence type="ECO:0000256" key="11">
    <source>
        <dbReference type="ARBA" id="ARBA00022694"/>
    </source>
</evidence>
<gene>
    <name evidence="15" type="primary">trmD</name>
    <name evidence="19" type="ORF">SAMN06296010_0103</name>
</gene>
<dbReference type="RefSeq" id="WP_085481938.1">
    <property type="nucleotide sequence ID" value="NZ_FXAY01000001.1"/>
</dbReference>
<evidence type="ECO:0000256" key="15">
    <source>
        <dbReference type="HAMAP-Rule" id="MF_00605"/>
    </source>
</evidence>
<evidence type="ECO:0000256" key="13">
    <source>
        <dbReference type="ARBA" id="ARBA00033392"/>
    </source>
</evidence>
<proteinExistence type="inferred from homology"/>
<evidence type="ECO:0000256" key="6">
    <source>
        <dbReference type="ARBA" id="ARBA00014679"/>
    </source>
</evidence>
<dbReference type="NCBIfam" id="TIGR00088">
    <property type="entry name" value="trmD"/>
    <property type="match status" value="1"/>
</dbReference>
<dbReference type="STRING" id="150121.SAMN06296010_0103"/>
<dbReference type="Proteomes" id="UP000193244">
    <property type="component" value="Unassembled WGS sequence"/>
</dbReference>
<dbReference type="CDD" id="cd18080">
    <property type="entry name" value="TrmD-like"/>
    <property type="match status" value="1"/>
</dbReference>
<dbReference type="NCBIfam" id="NF000648">
    <property type="entry name" value="PRK00026.1"/>
    <property type="match status" value="1"/>
</dbReference>
<dbReference type="InterPro" id="IPR002649">
    <property type="entry name" value="tRNA_m1G_MeTrfase_TrmD"/>
</dbReference>